<accession>A0A0R1E9I3</accession>
<keyword evidence="2" id="KW-1185">Reference proteome</keyword>
<dbReference type="AlphaFoldDB" id="A0A0R1E9I3"/>
<evidence type="ECO:0000313" key="1">
    <source>
        <dbReference type="EMBL" id="KRK04154.1"/>
    </source>
</evidence>
<reference evidence="1 2" key="2">
    <citation type="journal article" date="2007" name="PLoS Biol.">
        <title>Principles of genome evolution in the Drosophila melanogaster species group.</title>
        <authorList>
            <person name="Ranz J.M."/>
            <person name="Maurin D."/>
            <person name="Chan Y.S."/>
            <person name="von Grotthuss M."/>
            <person name="Hillier L.W."/>
            <person name="Roote J."/>
            <person name="Ashburner M."/>
            <person name="Bergman C.M."/>
        </authorList>
    </citation>
    <scope>NUCLEOTIDE SEQUENCE [LARGE SCALE GENOMIC DNA]</scope>
    <source>
        <strain evidence="2">Tai18E2 / Tucson 14021-0261.01</strain>
    </source>
</reference>
<reference evidence="1 2" key="1">
    <citation type="journal article" date="2007" name="Nature">
        <title>Evolution of genes and genomes on the Drosophila phylogeny.</title>
        <authorList>
            <consortium name="Drosophila 12 Genomes Consortium"/>
            <person name="Clark A.G."/>
            <person name="Eisen M.B."/>
            <person name="Smith D.R."/>
            <person name="Bergman C.M."/>
            <person name="Oliver B."/>
            <person name="Markow T.A."/>
            <person name="Kaufman T.C."/>
            <person name="Kellis M."/>
            <person name="Gelbart W."/>
            <person name="Iyer V.N."/>
            <person name="Pollard D.A."/>
            <person name="Sackton T.B."/>
            <person name="Larracuente A.M."/>
            <person name="Singh N.D."/>
            <person name="Abad J.P."/>
            <person name="Abt D.N."/>
            <person name="Adryan B."/>
            <person name="Aguade M."/>
            <person name="Akashi H."/>
            <person name="Anderson W.W."/>
            <person name="Aquadro C.F."/>
            <person name="Ardell D.H."/>
            <person name="Arguello R."/>
            <person name="Artieri C.G."/>
            <person name="Barbash D.A."/>
            <person name="Barker D."/>
            <person name="Barsanti P."/>
            <person name="Batterham P."/>
            <person name="Batzoglou S."/>
            <person name="Begun D."/>
            <person name="Bhutkar A."/>
            <person name="Blanco E."/>
            <person name="Bosak S.A."/>
            <person name="Bradley R.K."/>
            <person name="Brand A.D."/>
            <person name="Brent M.R."/>
            <person name="Brooks A.N."/>
            <person name="Brown R.H."/>
            <person name="Butlin R.K."/>
            <person name="Caggese C."/>
            <person name="Calvi B.R."/>
            <person name="Bernardo de Carvalho A."/>
            <person name="Caspi A."/>
            <person name="Castrezana S."/>
            <person name="Celniker S.E."/>
            <person name="Chang J.L."/>
            <person name="Chapple C."/>
            <person name="Chatterji S."/>
            <person name="Chinwalla A."/>
            <person name="Civetta A."/>
            <person name="Clifton S.W."/>
            <person name="Comeron J.M."/>
            <person name="Costello J.C."/>
            <person name="Coyne J.A."/>
            <person name="Daub J."/>
            <person name="David R.G."/>
            <person name="Delcher A.L."/>
            <person name="Delehaunty K."/>
            <person name="Do C.B."/>
            <person name="Ebling H."/>
            <person name="Edwards K."/>
            <person name="Eickbush T."/>
            <person name="Evans J.D."/>
            <person name="Filipski A."/>
            <person name="Findeiss S."/>
            <person name="Freyhult E."/>
            <person name="Fulton L."/>
            <person name="Fulton R."/>
            <person name="Garcia A.C."/>
            <person name="Gardiner A."/>
            <person name="Garfield D.A."/>
            <person name="Garvin B.E."/>
            <person name="Gibson G."/>
            <person name="Gilbert D."/>
            <person name="Gnerre S."/>
            <person name="Godfrey J."/>
            <person name="Good R."/>
            <person name="Gotea V."/>
            <person name="Gravely B."/>
            <person name="Greenberg A.J."/>
            <person name="Griffiths-Jones S."/>
            <person name="Gross S."/>
            <person name="Guigo R."/>
            <person name="Gustafson E.A."/>
            <person name="Haerty W."/>
            <person name="Hahn M.W."/>
            <person name="Halligan D.L."/>
            <person name="Halpern A.L."/>
            <person name="Halter G.M."/>
            <person name="Han M.V."/>
            <person name="Heger A."/>
            <person name="Hillier L."/>
            <person name="Hinrichs A.S."/>
            <person name="Holmes I."/>
            <person name="Hoskins R.A."/>
            <person name="Hubisz M.J."/>
            <person name="Hultmark D."/>
            <person name="Huntley M.A."/>
            <person name="Jaffe D.B."/>
            <person name="Jagadeeshan S."/>
            <person name="Jeck W.R."/>
            <person name="Johnson J."/>
            <person name="Jones C.D."/>
            <person name="Jordan W.C."/>
            <person name="Karpen G.H."/>
            <person name="Kataoka E."/>
            <person name="Keightley P.D."/>
            <person name="Kheradpour P."/>
            <person name="Kirkness E.F."/>
            <person name="Koerich L.B."/>
            <person name="Kristiansen K."/>
            <person name="Kudrna D."/>
            <person name="Kulathinal R.J."/>
            <person name="Kumar S."/>
            <person name="Kwok R."/>
            <person name="Lander E."/>
            <person name="Langley C.H."/>
            <person name="Lapoint R."/>
            <person name="Lazzaro B.P."/>
            <person name="Lee S.J."/>
            <person name="Levesque L."/>
            <person name="Li R."/>
            <person name="Lin C.F."/>
            <person name="Lin M.F."/>
            <person name="Lindblad-Toh K."/>
            <person name="Llopart A."/>
            <person name="Long M."/>
            <person name="Low L."/>
            <person name="Lozovsky E."/>
            <person name="Lu J."/>
            <person name="Luo M."/>
            <person name="Machado C.A."/>
            <person name="Makalowski W."/>
            <person name="Marzo M."/>
            <person name="Matsuda M."/>
            <person name="Matzkin L."/>
            <person name="McAllister B."/>
            <person name="McBride C.S."/>
            <person name="McKernan B."/>
            <person name="McKernan K."/>
            <person name="Mendez-Lago M."/>
            <person name="Minx P."/>
            <person name="Mollenhauer M.U."/>
            <person name="Montooth K."/>
            <person name="Mount S.M."/>
            <person name="Mu X."/>
            <person name="Myers E."/>
            <person name="Negre B."/>
            <person name="Newfeld S."/>
            <person name="Nielsen R."/>
            <person name="Noor M.A."/>
            <person name="O'Grady P."/>
            <person name="Pachter L."/>
            <person name="Papaceit M."/>
            <person name="Parisi M.J."/>
            <person name="Parisi M."/>
            <person name="Parts L."/>
            <person name="Pedersen J.S."/>
            <person name="Pesole G."/>
            <person name="Phillippy A.M."/>
            <person name="Ponting C.P."/>
            <person name="Pop M."/>
            <person name="Porcelli D."/>
            <person name="Powell J.R."/>
            <person name="Prohaska S."/>
            <person name="Pruitt K."/>
            <person name="Puig M."/>
            <person name="Quesneville H."/>
            <person name="Ram K.R."/>
            <person name="Rand D."/>
            <person name="Rasmussen M.D."/>
            <person name="Reed L.K."/>
            <person name="Reenan R."/>
            <person name="Reily A."/>
            <person name="Remington K.A."/>
            <person name="Rieger T.T."/>
            <person name="Ritchie M.G."/>
            <person name="Robin C."/>
            <person name="Rogers Y.H."/>
            <person name="Rohde C."/>
            <person name="Rozas J."/>
            <person name="Rubenfield M.J."/>
            <person name="Ruiz A."/>
            <person name="Russo S."/>
            <person name="Salzberg S.L."/>
            <person name="Sanchez-Gracia A."/>
            <person name="Saranga D.J."/>
            <person name="Sato H."/>
            <person name="Schaeffer S.W."/>
            <person name="Schatz M.C."/>
            <person name="Schlenke T."/>
            <person name="Schwartz R."/>
            <person name="Segarra C."/>
            <person name="Singh R.S."/>
            <person name="Sirot L."/>
            <person name="Sirota M."/>
            <person name="Sisneros N.B."/>
            <person name="Smith C.D."/>
            <person name="Smith T.F."/>
            <person name="Spieth J."/>
            <person name="Stage D.E."/>
            <person name="Stark A."/>
            <person name="Stephan W."/>
            <person name="Strausberg R.L."/>
            <person name="Strempel S."/>
            <person name="Sturgill D."/>
            <person name="Sutton G."/>
            <person name="Sutton G.G."/>
            <person name="Tao W."/>
            <person name="Teichmann S."/>
            <person name="Tobari Y.N."/>
            <person name="Tomimura Y."/>
            <person name="Tsolas J.M."/>
            <person name="Valente V.L."/>
            <person name="Venter E."/>
            <person name="Venter J.C."/>
            <person name="Vicario S."/>
            <person name="Vieira F.G."/>
            <person name="Vilella A.J."/>
            <person name="Villasante A."/>
            <person name="Walenz B."/>
            <person name="Wang J."/>
            <person name="Wasserman M."/>
            <person name="Watts T."/>
            <person name="Wilson D."/>
            <person name="Wilson R.K."/>
            <person name="Wing R.A."/>
            <person name="Wolfner M.F."/>
            <person name="Wong A."/>
            <person name="Wong G.K."/>
            <person name="Wu C.I."/>
            <person name="Wu G."/>
            <person name="Yamamoto D."/>
            <person name="Yang H.P."/>
            <person name="Yang S.P."/>
            <person name="Yorke J.A."/>
            <person name="Yoshida K."/>
            <person name="Zdobnov E."/>
            <person name="Zhang P."/>
            <person name="Zhang Y."/>
            <person name="Zimin A.V."/>
            <person name="Baldwin J."/>
            <person name="Abdouelleil A."/>
            <person name="Abdulkadir J."/>
            <person name="Abebe A."/>
            <person name="Abera B."/>
            <person name="Abreu J."/>
            <person name="Acer S.C."/>
            <person name="Aftuck L."/>
            <person name="Alexander A."/>
            <person name="An P."/>
            <person name="Anderson E."/>
            <person name="Anderson S."/>
            <person name="Arachi H."/>
            <person name="Azer M."/>
            <person name="Bachantsang P."/>
            <person name="Barry A."/>
            <person name="Bayul T."/>
            <person name="Berlin A."/>
            <person name="Bessette D."/>
            <person name="Bloom T."/>
            <person name="Blye J."/>
            <person name="Boguslavskiy L."/>
            <person name="Bonnet C."/>
            <person name="Boukhgalter B."/>
            <person name="Bourzgui I."/>
            <person name="Brown A."/>
            <person name="Cahill P."/>
            <person name="Channer S."/>
            <person name="Cheshatsang Y."/>
            <person name="Chuda L."/>
            <person name="Citroen M."/>
            <person name="Collymore A."/>
            <person name="Cooke P."/>
            <person name="Costello M."/>
            <person name="D'Aco K."/>
            <person name="Daza R."/>
            <person name="De Haan G."/>
            <person name="DeGray S."/>
            <person name="DeMaso C."/>
            <person name="Dhargay N."/>
            <person name="Dooley K."/>
            <person name="Dooley E."/>
            <person name="Doricent M."/>
            <person name="Dorje P."/>
            <person name="Dorjee K."/>
            <person name="Dupes A."/>
            <person name="Elong R."/>
            <person name="Falk J."/>
            <person name="Farina A."/>
            <person name="Faro S."/>
            <person name="Ferguson D."/>
            <person name="Fisher S."/>
            <person name="Foley C.D."/>
            <person name="Franke A."/>
            <person name="Friedrich D."/>
            <person name="Gadbois L."/>
            <person name="Gearin G."/>
            <person name="Gearin C.R."/>
            <person name="Giannoukos G."/>
            <person name="Goode T."/>
            <person name="Graham J."/>
            <person name="Grandbois E."/>
            <person name="Grewal S."/>
            <person name="Gyaltsen K."/>
            <person name="Hafez N."/>
            <person name="Hagos B."/>
            <person name="Hall J."/>
            <person name="Henson C."/>
            <person name="Hollinger A."/>
            <person name="Honan T."/>
            <person name="Huard M.D."/>
            <person name="Hughes L."/>
            <person name="Hurhula B."/>
            <person name="Husby M.E."/>
            <person name="Kamat A."/>
            <person name="Kanga B."/>
            <person name="Kashin S."/>
            <person name="Khazanovich D."/>
            <person name="Kisner P."/>
            <person name="Lance K."/>
            <person name="Lara M."/>
            <person name="Lee W."/>
            <person name="Lennon N."/>
            <person name="Letendre F."/>
            <person name="LeVine R."/>
            <person name="Lipovsky A."/>
            <person name="Liu X."/>
            <person name="Liu J."/>
            <person name="Liu S."/>
            <person name="Lokyitsang T."/>
            <person name="Lokyitsang Y."/>
            <person name="Lubonja R."/>
            <person name="Lui A."/>
            <person name="MacDonald P."/>
            <person name="Magnisalis V."/>
            <person name="Maru K."/>
            <person name="Matthews C."/>
            <person name="McCusker W."/>
            <person name="McDonough S."/>
            <person name="Mehta T."/>
            <person name="Meldrim J."/>
            <person name="Meneus L."/>
            <person name="Mihai O."/>
            <person name="Mihalev A."/>
            <person name="Mihova T."/>
            <person name="Mittelman R."/>
            <person name="Mlenga V."/>
            <person name="Montmayeur A."/>
            <person name="Mulrain L."/>
            <person name="Navidi A."/>
            <person name="Naylor J."/>
            <person name="Negash T."/>
            <person name="Nguyen T."/>
            <person name="Nguyen N."/>
            <person name="Nicol R."/>
            <person name="Norbu C."/>
            <person name="Norbu N."/>
            <person name="Novod N."/>
            <person name="O'Neill B."/>
            <person name="Osman S."/>
            <person name="Markiewicz E."/>
            <person name="Oyono O.L."/>
            <person name="Patti C."/>
            <person name="Phunkhang P."/>
            <person name="Pierre F."/>
            <person name="Priest M."/>
            <person name="Raghuraman S."/>
            <person name="Rege F."/>
            <person name="Reyes R."/>
            <person name="Rise C."/>
            <person name="Rogov P."/>
            <person name="Ross K."/>
            <person name="Ryan E."/>
            <person name="Settipalli S."/>
            <person name="Shea T."/>
            <person name="Sherpa N."/>
            <person name="Shi L."/>
            <person name="Shih D."/>
            <person name="Sparrow T."/>
            <person name="Spaulding J."/>
            <person name="Stalker J."/>
            <person name="Stange-Thomann N."/>
            <person name="Stavropoulos S."/>
            <person name="Stone C."/>
            <person name="Strader C."/>
            <person name="Tesfaye S."/>
            <person name="Thomson T."/>
            <person name="Thoulutsang Y."/>
            <person name="Thoulutsang D."/>
            <person name="Topham K."/>
            <person name="Topping I."/>
            <person name="Tsamla T."/>
            <person name="Vassiliev H."/>
            <person name="Vo A."/>
            <person name="Wangchuk T."/>
            <person name="Wangdi T."/>
            <person name="Weiand M."/>
            <person name="Wilkinson J."/>
            <person name="Wilson A."/>
            <person name="Yadav S."/>
            <person name="Young G."/>
            <person name="Yu Q."/>
            <person name="Zembek L."/>
            <person name="Zhong D."/>
            <person name="Zimmer A."/>
            <person name="Zwirko Z."/>
            <person name="Jaffe D.B."/>
            <person name="Alvarez P."/>
            <person name="Brockman W."/>
            <person name="Butler J."/>
            <person name="Chin C."/>
            <person name="Gnerre S."/>
            <person name="Grabherr M."/>
            <person name="Kleber M."/>
            <person name="Mauceli E."/>
            <person name="MacCallum I."/>
        </authorList>
    </citation>
    <scope>NUCLEOTIDE SEQUENCE [LARGE SCALE GENOMIC DNA]</scope>
    <source>
        <strain evidence="2">Tai18E2 / Tucson 14021-0261.01</strain>
    </source>
</reference>
<dbReference type="EMBL" id="CM000160">
    <property type="protein sequence ID" value="KRK04154.1"/>
    <property type="molecule type" value="Genomic_DNA"/>
</dbReference>
<dbReference type="KEGG" id="dya:Dyak_GE28418"/>
<sequence length="65" mass="6825">MCKSGAEIRTFGAAATQWVDEAIQGGGRVAALHPQGHRSISLRLLAAAMVVISHGNHTDTQITQS</sequence>
<organism evidence="1 2">
    <name type="scientific">Drosophila yakuba</name>
    <name type="common">Fruit fly</name>
    <dbReference type="NCBI Taxonomy" id="7245"/>
    <lineage>
        <taxon>Eukaryota</taxon>
        <taxon>Metazoa</taxon>
        <taxon>Ecdysozoa</taxon>
        <taxon>Arthropoda</taxon>
        <taxon>Hexapoda</taxon>
        <taxon>Insecta</taxon>
        <taxon>Pterygota</taxon>
        <taxon>Neoptera</taxon>
        <taxon>Endopterygota</taxon>
        <taxon>Diptera</taxon>
        <taxon>Brachycera</taxon>
        <taxon>Muscomorpha</taxon>
        <taxon>Ephydroidea</taxon>
        <taxon>Drosophilidae</taxon>
        <taxon>Drosophila</taxon>
        <taxon>Sophophora</taxon>
    </lineage>
</organism>
<name>A0A0R1E9I3_DROYA</name>
<protein>
    <submittedName>
        <fullName evidence="1">Uncharacterized protein</fullName>
    </submittedName>
</protein>
<gene>
    <name evidence="1" type="primary">Dyak\GE28418</name>
    <name evidence="1" type="synonym">GE28418</name>
    <name evidence="1" type="ORF">Dyak_GE28418</name>
</gene>
<dbReference type="Proteomes" id="UP000002282">
    <property type="component" value="Chromosome 3R"/>
</dbReference>
<evidence type="ECO:0000313" key="2">
    <source>
        <dbReference type="Proteomes" id="UP000002282"/>
    </source>
</evidence>
<proteinExistence type="predicted"/>